<accession>A0ABP5IBA5</accession>
<keyword evidence="2" id="KW-1185">Reference proteome</keyword>
<sequence length="129" mass="14251">MRHLTPAFALGALRRGRQVEQFLGVIEGDADRYGCQGLRWIALSPGRTGIAVTVCDVEDVGSGAFLDITEFPPLDPDEDEPWGRRFALVDTPEEALRVAERDLAADPGRWVNQGVVCDEYRDFRAAFSA</sequence>
<gene>
    <name evidence="1" type="ORF">GCM10009801_67750</name>
</gene>
<comment type="caution">
    <text evidence="1">The sequence shown here is derived from an EMBL/GenBank/DDBJ whole genome shotgun (WGS) entry which is preliminary data.</text>
</comment>
<evidence type="ECO:0008006" key="3">
    <source>
        <dbReference type="Google" id="ProtNLM"/>
    </source>
</evidence>
<proteinExistence type="predicted"/>
<evidence type="ECO:0000313" key="2">
    <source>
        <dbReference type="Proteomes" id="UP001500016"/>
    </source>
</evidence>
<protein>
    <recommendedName>
        <fullName evidence="3">YCII-related domain-containing protein</fullName>
    </recommendedName>
</protein>
<organism evidence="1 2">
    <name type="scientific">Streptomyces albiaxialis</name>
    <dbReference type="NCBI Taxonomy" id="329523"/>
    <lineage>
        <taxon>Bacteria</taxon>
        <taxon>Bacillati</taxon>
        <taxon>Actinomycetota</taxon>
        <taxon>Actinomycetes</taxon>
        <taxon>Kitasatosporales</taxon>
        <taxon>Streptomycetaceae</taxon>
        <taxon>Streptomyces</taxon>
    </lineage>
</organism>
<name>A0ABP5IBA5_9ACTN</name>
<dbReference type="RefSeq" id="WP_344533734.1">
    <property type="nucleotide sequence ID" value="NZ_BAAAPE010000016.1"/>
</dbReference>
<reference evidence="2" key="1">
    <citation type="journal article" date="2019" name="Int. J. Syst. Evol. Microbiol.">
        <title>The Global Catalogue of Microorganisms (GCM) 10K type strain sequencing project: providing services to taxonomists for standard genome sequencing and annotation.</title>
        <authorList>
            <consortium name="The Broad Institute Genomics Platform"/>
            <consortium name="The Broad Institute Genome Sequencing Center for Infectious Disease"/>
            <person name="Wu L."/>
            <person name="Ma J."/>
        </authorList>
    </citation>
    <scope>NUCLEOTIDE SEQUENCE [LARGE SCALE GENOMIC DNA]</scope>
    <source>
        <strain evidence="2">JCM 15478</strain>
    </source>
</reference>
<dbReference type="EMBL" id="BAAAPE010000016">
    <property type="protein sequence ID" value="GAA2097429.1"/>
    <property type="molecule type" value="Genomic_DNA"/>
</dbReference>
<dbReference type="Proteomes" id="UP001500016">
    <property type="component" value="Unassembled WGS sequence"/>
</dbReference>
<evidence type="ECO:0000313" key="1">
    <source>
        <dbReference type="EMBL" id="GAA2097429.1"/>
    </source>
</evidence>